<name>A0A9Q0YHL0_HOLLE</name>
<sequence>MAPTFISDLLTVYQSSRTLRSSSSYHLTVVNCATKFYGNTSFAFAAAQLWNNLPANIGLAPSLGTFKSRLKTHFFRVFYCEN</sequence>
<proteinExistence type="predicted"/>
<comment type="caution">
    <text evidence="1">The sequence shown here is derived from an EMBL/GenBank/DDBJ whole genome shotgun (WGS) entry which is preliminary data.</text>
</comment>
<protein>
    <submittedName>
        <fullName evidence="1">Uncharacterized protein</fullName>
    </submittedName>
</protein>
<keyword evidence="2" id="KW-1185">Reference proteome</keyword>
<evidence type="ECO:0000313" key="2">
    <source>
        <dbReference type="Proteomes" id="UP001152320"/>
    </source>
</evidence>
<dbReference type="AlphaFoldDB" id="A0A9Q0YHL0"/>
<organism evidence="1 2">
    <name type="scientific">Holothuria leucospilota</name>
    <name type="common">Black long sea cucumber</name>
    <name type="synonym">Mertensiothuria leucospilota</name>
    <dbReference type="NCBI Taxonomy" id="206669"/>
    <lineage>
        <taxon>Eukaryota</taxon>
        <taxon>Metazoa</taxon>
        <taxon>Echinodermata</taxon>
        <taxon>Eleutherozoa</taxon>
        <taxon>Echinozoa</taxon>
        <taxon>Holothuroidea</taxon>
        <taxon>Aspidochirotacea</taxon>
        <taxon>Aspidochirotida</taxon>
        <taxon>Holothuriidae</taxon>
        <taxon>Holothuria</taxon>
    </lineage>
</organism>
<dbReference type="EMBL" id="JAIZAY010000020">
    <property type="protein sequence ID" value="KAJ8022747.1"/>
    <property type="molecule type" value="Genomic_DNA"/>
</dbReference>
<dbReference type="Proteomes" id="UP001152320">
    <property type="component" value="Chromosome 20"/>
</dbReference>
<evidence type="ECO:0000313" key="1">
    <source>
        <dbReference type="EMBL" id="KAJ8022747.1"/>
    </source>
</evidence>
<dbReference type="OrthoDB" id="5953030at2759"/>
<accession>A0A9Q0YHL0</accession>
<gene>
    <name evidence="1" type="ORF">HOLleu_37732</name>
</gene>
<reference evidence="1" key="1">
    <citation type="submission" date="2021-10" db="EMBL/GenBank/DDBJ databases">
        <title>Tropical sea cucumber genome reveals ecological adaptation and Cuvierian tubules defense mechanism.</title>
        <authorList>
            <person name="Chen T."/>
        </authorList>
    </citation>
    <scope>NUCLEOTIDE SEQUENCE</scope>
    <source>
        <strain evidence="1">Nanhai2018</strain>
        <tissue evidence="1">Muscle</tissue>
    </source>
</reference>